<dbReference type="GO" id="GO:0004751">
    <property type="term" value="F:ribose-5-phosphate isomerase activity"/>
    <property type="evidence" value="ECO:0007669"/>
    <property type="project" value="UniProtKB-EC"/>
</dbReference>
<dbReference type="NCBIfam" id="NF004051">
    <property type="entry name" value="PRK05571.1"/>
    <property type="match status" value="1"/>
</dbReference>
<proteinExistence type="inferred from homology"/>
<dbReference type="NCBIfam" id="TIGR00689">
    <property type="entry name" value="rpiB_lacA_lacB"/>
    <property type="match status" value="1"/>
</dbReference>
<sequence length="146" mass="15915">MRIAIGNDHTAVDLKNIIVNYLTELGYDVINLGTDSRESCDYPVYGEKVGRAVADGQADLGIAICGTGVGISLAANKVKGVRACVCSEPYTAKLSRMHNNSNVLAFGARVVGDELAKMIVKEWLDAEFEGGRHQRRVDMLMEIENR</sequence>
<protein>
    <submittedName>
        <fullName evidence="5">Ribose 5-phosphate isomerase B</fullName>
        <ecNumber evidence="5">5.3.1.6</ecNumber>
    </submittedName>
</protein>
<feature type="binding site" evidence="4">
    <location>
        <position position="132"/>
    </location>
    <ligand>
        <name>D-ribulose 5-phosphate</name>
        <dbReference type="ChEBI" id="CHEBI:58121"/>
    </ligand>
</feature>
<reference evidence="5" key="1">
    <citation type="journal article" date="2021" name="PeerJ">
        <title>Extensive microbial diversity within the chicken gut microbiome revealed by metagenomics and culture.</title>
        <authorList>
            <person name="Gilroy R."/>
            <person name="Ravi A."/>
            <person name="Getino M."/>
            <person name="Pursley I."/>
            <person name="Horton D.L."/>
            <person name="Alikhan N.F."/>
            <person name="Baker D."/>
            <person name="Gharbi K."/>
            <person name="Hall N."/>
            <person name="Watson M."/>
            <person name="Adriaenssens E.M."/>
            <person name="Foster-Nyarko E."/>
            <person name="Jarju S."/>
            <person name="Secka A."/>
            <person name="Antonio M."/>
            <person name="Oren A."/>
            <person name="Chaudhuri R.R."/>
            <person name="La Ragione R."/>
            <person name="Hildebrand F."/>
            <person name="Pallen M.J."/>
        </authorList>
    </citation>
    <scope>NUCLEOTIDE SEQUENCE</scope>
    <source>
        <strain evidence="5">ChiGjej4B4-12881</strain>
    </source>
</reference>
<feature type="binding site" evidence="4">
    <location>
        <position position="99"/>
    </location>
    <ligand>
        <name>D-ribulose 5-phosphate</name>
        <dbReference type="ChEBI" id="CHEBI:58121"/>
    </ligand>
</feature>
<dbReference type="EMBL" id="DXEU01000137">
    <property type="protein sequence ID" value="HIX52665.1"/>
    <property type="molecule type" value="Genomic_DNA"/>
</dbReference>
<comment type="similarity">
    <text evidence="1">Belongs to the LacAB/RpiB family.</text>
</comment>
<feature type="active site" description="Proton acceptor" evidence="3">
    <location>
        <position position="65"/>
    </location>
</feature>
<dbReference type="InterPro" id="IPR004785">
    <property type="entry name" value="RpiB"/>
</dbReference>
<gene>
    <name evidence="5" type="primary">rpiB</name>
    <name evidence="5" type="ORF">IAA28_07660</name>
</gene>
<name>A0A9D1W5A4_9FIRM</name>
<dbReference type="InterPro" id="IPR003500">
    <property type="entry name" value="RpiB_LacA_LacB"/>
</dbReference>
<keyword evidence="2 5" id="KW-0413">Isomerase</keyword>
<reference evidence="5" key="2">
    <citation type="submission" date="2021-04" db="EMBL/GenBank/DDBJ databases">
        <authorList>
            <person name="Gilroy R."/>
        </authorList>
    </citation>
    <scope>NUCLEOTIDE SEQUENCE</scope>
    <source>
        <strain evidence="5">ChiGjej4B4-12881</strain>
    </source>
</reference>
<evidence type="ECO:0000256" key="2">
    <source>
        <dbReference type="ARBA" id="ARBA00023235"/>
    </source>
</evidence>
<dbReference type="Gene3D" id="3.40.1400.10">
    <property type="entry name" value="Sugar-phosphate isomerase, RpiB/LacA/LacB"/>
    <property type="match status" value="1"/>
</dbReference>
<dbReference type="GO" id="GO:0019316">
    <property type="term" value="P:D-allose catabolic process"/>
    <property type="evidence" value="ECO:0007669"/>
    <property type="project" value="TreeGrafter"/>
</dbReference>
<dbReference type="AlphaFoldDB" id="A0A9D1W5A4"/>
<dbReference type="Pfam" id="PF02502">
    <property type="entry name" value="LacAB_rpiB"/>
    <property type="match status" value="1"/>
</dbReference>
<dbReference type="SUPFAM" id="SSF89623">
    <property type="entry name" value="Ribose/Galactose isomerase RpiB/AlsB"/>
    <property type="match status" value="1"/>
</dbReference>
<evidence type="ECO:0000313" key="6">
    <source>
        <dbReference type="Proteomes" id="UP000886780"/>
    </source>
</evidence>
<evidence type="ECO:0000256" key="4">
    <source>
        <dbReference type="PIRSR" id="PIRSR005384-2"/>
    </source>
</evidence>
<evidence type="ECO:0000256" key="1">
    <source>
        <dbReference type="ARBA" id="ARBA00008754"/>
    </source>
</evidence>
<feature type="binding site" evidence="4">
    <location>
        <begin position="66"/>
        <end position="70"/>
    </location>
    <ligand>
        <name>D-ribulose 5-phosphate</name>
        <dbReference type="ChEBI" id="CHEBI:58121"/>
    </ligand>
</feature>
<feature type="active site" description="Proton donor" evidence="3">
    <location>
        <position position="98"/>
    </location>
</feature>
<accession>A0A9D1W5A4</accession>
<feature type="binding site" evidence="4">
    <location>
        <position position="109"/>
    </location>
    <ligand>
        <name>D-ribulose 5-phosphate</name>
        <dbReference type="ChEBI" id="CHEBI:58121"/>
    </ligand>
</feature>
<feature type="binding site" evidence="4">
    <location>
        <position position="136"/>
    </location>
    <ligand>
        <name>D-ribulose 5-phosphate</name>
        <dbReference type="ChEBI" id="CHEBI:58121"/>
    </ligand>
</feature>
<dbReference type="Proteomes" id="UP000886780">
    <property type="component" value="Unassembled WGS sequence"/>
</dbReference>
<evidence type="ECO:0000313" key="5">
    <source>
        <dbReference type="EMBL" id="HIX52665.1"/>
    </source>
</evidence>
<dbReference type="GO" id="GO:0009052">
    <property type="term" value="P:pentose-phosphate shunt, non-oxidative branch"/>
    <property type="evidence" value="ECO:0007669"/>
    <property type="project" value="TreeGrafter"/>
</dbReference>
<dbReference type="PIRSF" id="PIRSF005384">
    <property type="entry name" value="RpiB_LacA_B"/>
    <property type="match status" value="1"/>
</dbReference>
<dbReference type="InterPro" id="IPR036569">
    <property type="entry name" value="RpiB_LacA_LacB_sf"/>
</dbReference>
<dbReference type="PANTHER" id="PTHR30345:SF0">
    <property type="entry name" value="DNA DAMAGE-REPAIR_TOLERATION PROTEIN DRT102"/>
    <property type="match status" value="1"/>
</dbReference>
<comment type="caution">
    <text evidence="5">The sequence shown here is derived from an EMBL/GenBank/DDBJ whole genome shotgun (WGS) entry which is preliminary data.</text>
</comment>
<evidence type="ECO:0000256" key="3">
    <source>
        <dbReference type="PIRSR" id="PIRSR005384-1"/>
    </source>
</evidence>
<dbReference type="EC" id="5.3.1.6" evidence="5"/>
<dbReference type="PANTHER" id="PTHR30345">
    <property type="entry name" value="RIBOSE-5-PHOSPHATE ISOMERASE B"/>
    <property type="match status" value="1"/>
</dbReference>
<dbReference type="NCBIfam" id="TIGR01120">
    <property type="entry name" value="rpiB"/>
    <property type="match status" value="1"/>
</dbReference>
<organism evidence="5 6">
    <name type="scientific">Candidatus Lachnoclostridium stercoripullorum</name>
    <dbReference type="NCBI Taxonomy" id="2838635"/>
    <lineage>
        <taxon>Bacteria</taxon>
        <taxon>Bacillati</taxon>
        <taxon>Bacillota</taxon>
        <taxon>Clostridia</taxon>
        <taxon>Lachnospirales</taxon>
        <taxon>Lachnospiraceae</taxon>
    </lineage>
</organism>
<feature type="binding site" evidence="4">
    <location>
        <begin position="8"/>
        <end position="9"/>
    </location>
    <ligand>
        <name>D-ribulose 5-phosphate</name>
        <dbReference type="ChEBI" id="CHEBI:58121"/>
    </ligand>
</feature>